<dbReference type="PANTHER" id="PTHR21563:SF3">
    <property type="entry name" value="ZINC FINGER C3H1 DOMAIN-CONTAINING PROTEIN"/>
    <property type="match status" value="1"/>
</dbReference>
<dbReference type="OrthoDB" id="1922977at2759"/>
<dbReference type="Proteomes" id="UP000663760">
    <property type="component" value="Chromosome 1"/>
</dbReference>
<dbReference type="PANTHER" id="PTHR21563">
    <property type="entry name" value="ZINC FINGER C3H1 DOMAIN-CONTAINING PROTEIN"/>
    <property type="match status" value="1"/>
</dbReference>
<dbReference type="GO" id="GO:0000178">
    <property type="term" value="C:exosome (RNase complex)"/>
    <property type="evidence" value="ECO:0007669"/>
    <property type="project" value="TreeGrafter"/>
</dbReference>
<gene>
    <name evidence="1" type="ORF">SI8410_01001647</name>
</gene>
<accession>A0A7I8JZX6</accession>
<organism evidence="1 2">
    <name type="scientific">Spirodela intermedia</name>
    <name type="common">Intermediate duckweed</name>
    <dbReference type="NCBI Taxonomy" id="51605"/>
    <lineage>
        <taxon>Eukaryota</taxon>
        <taxon>Viridiplantae</taxon>
        <taxon>Streptophyta</taxon>
        <taxon>Embryophyta</taxon>
        <taxon>Tracheophyta</taxon>
        <taxon>Spermatophyta</taxon>
        <taxon>Magnoliopsida</taxon>
        <taxon>Liliopsida</taxon>
        <taxon>Araceae</taxon>
        <taxon>Lemnoideae</taxon>
        <taxon>Spirodela</taxon>
    </lineage>
</organism>
<reference evidence="1" key="1">
    <citation type="submission" date="2020-02" db="EMBL/GenBank/DDBJ databases">
        <authorList>
            <person name="Scholz U."/>
            <person name="Mascher M."/>
            <person name="Fiebig A."/>
        </authorList>
    </citation>
    <scope>NUCLEOTIDE SEQUENCE</scope>
</reference>
<dbReference type="InterPro" id="IPR039278">
    <property type="entry name" value="Red1"/>
</dbReference>
<keyword evidence="2" id="KW-1185">Reference proteome</keyword>
<proteinExistence type="predicted"/>
<evidence type="ECO:0000313" key="1">
    <source>
        <dbReference type="EMBL" id="CAA7389648.1"/>
    </source>
</evidence>
<sequence>MEIAPANHQLAVCTYEFLCSGRHPAVFASRSVVFWAGSLLANSIFQCFPAAPESAWLRAAGILGQLQMQGLSESFHRQAVSVHPFSLKLWLSYFSQSKSSGNGASVMEAARKRGFELT</sequence>
<evidence type="ECO:0000313" key="2">
    <source>
        <dbReference type="Proteomes" id="UP000663760"/>
    </source>
</evidence>
<dbReference type="GO" id="GO:0005634">
    <property type="term" value="C:nucleus"/>
    <property type="evidence" value="ECO:0007669"/>
    <property type="project" value="TreeGrafter"/>
</dbReference>
<dbReference type="AlphaFoldDB" id="A0A7I8JZX6"/>
<name>A0A7I8JZX6_SPIIN</name>
<protein>
    <submittedName>
        <fullName evidence="1">Uncharacterized protein</fullName>
    </submittedName>
</protein>
<dbReference type="EMBL" id="LR746264">
    <property type="protein sequence ID" value="CAA7389648.1"/>
    <property type="molecule type" value="Genomic_DNA"/>
</dbReference>